<name>A0ABD3S4H7_9LAMI</name>
<reference evidence="1 2" key="1">
    <citation type="submission" date="2024-12" db="EMBL/GenBank/DDBJ databases">
        <title>The unique morphological basis and parallel evolutionary history of personate flowers in Penstemon.</title>
        <authorList>
            <person name="Depatie T.H."/>
            <person name="Wessinger C.A."/>
        </authorList>
    </citation>
    <scope>NUCLEOTIDE SEQUENCE [LARGE SCALE GENOMIC DNA]</scope>
    <source>
        <strain evidence="1">WTNN_2</strain>
        <tissue evidence="1">Leaf</tissue>
    </source>
</reference>
<evidence type="ECO:0000313" key="1">
    <source>
        <dbReference type="EMBL" id="KAL3819409.1"/>
    </source>
</evidence>
<dbReference type="Proteomes" id="UP001634393">
    <property type="component" value="Unassembled WGS sequence"/>
</dbReference>
<keyword evidence="2" id="KW-1185">Reference proteome</keyword>
<proteinExistence type="predicted"/>
<dbReference type="EMBL" id="JBJXBP010000007">
    <property type="protein sequence ID" value="KAL3819409.1"/>
    <property type="molecule type" value="Genomic_DNA"/>
</dbReference>
<organism evidence="1 2">
    <name type="scientific">Penstemon smallii</name>
    <dbReference type="NCBI Taxonomy" id="265156"/>
    <lineage>
        <taxon>Eukaryota</taxon>
        <taxon>Viridiplantae</taxon>
        <taxon>Streptophyta</taxon>
        <taxon>Embryophyta</taxon>
        <taxon>Tracheophyta</taxon>
        <taxon>Spermatophyta</taxon>
        <taxon>Magnoliopsida</taxon>
        <taxon>eudicotyledons</taxon>
        <taxon>Gunneridae</taxon>
        <taxon>Pentapetalae</taxon>
        <taxon>asterids</taxon>
        <taxon>lamiids</taxon>
        <taxon>Lamiales</taxon>
        <taxon>Plantaginaceae</taxon>
        <taxon>Cheloneae</taxon>
        <taxon>Penstemon</taxon>
    </lineage>
</organism>
<dbReference type="AlphaFoldDB" id="A0ABD3S4H7"/>
<comment type="caution">
    <text evidence="1">The sequence shown here is derived from an EMBL/GenBank/DDBJ whole genome shotgun (WGS) entry which is preliminary data.</text>
</comment>
<gene>
    <name evidence="1" type="ORF">ACJIZ3_005314</name>
</gene>
<evidence type="ECO:0000313" key="2">
    <source>
        <dbReference type="Proteomes" id="UP001634393"/>
    </source>
</evidence>
<protein>
    <submittedName>
        <fullName evidence="1">Uncharacterized protein</fullName>
    </submittedName>
</protein>
<accession>A0ABD3S4H7</accession>
<sequence>METKSLNIGMEWSNYEVIAKEEFEQVFSFPTQLPLLDFSSGISSSGWEFGMQESEILDDVPIAQEMFLNEPFYSAFDLLPYHTNFQEDFFFDSGSTFGISNESMTSEELNHLQLDNNNSSRGKELMLPLIIEEREKLGKSNAFEKHDFTVFLHANNTSGKRTQCGINPFEEKV</sequence>